<keyword evidence="2" id="KW-1185">Reference proteome</keyword>
<gene>
    <name evidence="1" type="ORF">Tco_1079284</name>
</gene>
<sequence>METKDTSSCMDSEEMEMQRLQKKTLFSKGGCMNGLRALKLKLTCFSWEYAQGVTESDFKRTFSLIFGEDVDTFTKTFSQNMDTLEQQLTIETVHKSNCQTDFRVLKTPFEKNFSSVLIKSSHFDVDANLVVMKSRGTESAKHLKELVDSSVYRESSGAVSGTQNVNSSLRNECNI</sequence>
<protein>
    <submittedName>
        <fullName evidence="1">Uncharacterized protein</fullName>
    </submittedName>
</protein>
<evidence type="ECO:0000313" key="1">
    <source>
        <dbReference type="EMBL" id="GJT90439.1"/>
    </source>
</evidence>
<organism evidence="1 2">
    <name type="scientific">Tanacetum coccineum</name>
    <dbReference type="NCBI Taxonomy" id="301880"/>
    <lineage>
        <taxon>Eukaryota</taxon>
        <taxon>Viridiplantae</taxon>
        <taxon>Streptophyta</taxon>
        <taxon>Embryophyta</taxon>
        <taxon>Tracheophyta</taxon>
        <taxon>Spermatophyta</taxon>
        <taxon>Magnoliopsida</taxon>
        <taxon>eudicotyledons</taxon>
        <taxon>Gunneridae</taxon>
        <taxon>Pentapetalae</taxon>
        <taxon>asterids</taxon>
        <taxon>campanulids</taxon>
        <taxon>Asterales</taxon>
        <taxon>Asteraceae</taxon>
        <taxon>Asteroideae</taxon>
        <taxon>Anthemideae</taxon>
        <taxon>Anthemidinae</taxon>
        <taxon>Tanacetum</taxon>
    </lineage>
</organism>
<accession>A0ABQ5HSA8</accession>
<reference evidence="1" key="2">
    <citation type="submission" date="2022-01" db="EMBL/GenBank/DDBJ databases">
        <authorList>
            <person name="Yamashiro T."/>
            <person name="Shiraishi A."/>
            <person name="Satake H."/>
            <person name="Nakayama K."/>
        </authorList>
    </citation>
    <scope>NUCLEOTIDE SEQUENCE</scope>
</reference>
<comment type="caution">
    <text evidence="1">The sequence shown here is derived from an EMBL/GenBank/DDBJ whole genome shotgun (WGS) entry which is preliminary data.</text>
</comment>
<proteinExistence type="predicted"/>
<evidence type="ECO:0000313" key="2">
    <source>
        <dbReference type="Proteomes" id="UP001151760"/>
    </source>
</evidence>
<reference evidence="1" key="1">
    <citation type="journal article" date="2022" name="Int. J. Mol. Sci.">
        <title>Draft Genome of Tanacetum Coccineum: Genomic Comparison of Closely Related Tanacetum-Family Plants.</title>
        <authorList>
            <person name="Yamashiro T."/>
            <person name="Shiraishi A."/>
            <person name="Nakayama K."/>
            <person name="Satake H."/>
        </authorList>
    </citation>
    <scope>NUCLEOTIDE SEQUENCE</scope>
</reference>
<dbReference type="Proteomes" id="UP001151760">
    <property type="component" value="Unassembled WGS sequence"/>
</dbReference>
<name>A0ABQ5HSA8_9ASTR</name>
<dbReference type="EMBL" id="BQNB010019920">
    <property type="protein sequence ID" value="GJT90439.1"/>
    <property type="molecule type" value="Genomic_DNA"/>
</dbReference>